<evidence type="ECO:0000313" key="2">
    <source>
        <dbReference type="Proteomes" id="UP000017831"/>
    </source>
</evidence>
<dbReference type="HOGENOM" id="CLU_2165904_0_0_10"/>
<proteinExistence type="predicted"/>
<gene>
    <name evidence="1" type="ORF">HMPREF1534_01784</name>
</gene>
<organism evidence="1 2">
    <name type="scientific">Phocaeicola massiliensis B84634 = Timone 84634 = DSM 17679 = JCM 13223</name>
    <dbReference type="NCBI Taxonomy" id="1121098"/>
    <lineage>
        <taxon>Bacteria</taxon>
        <taxon>Pseudomonadati</taxon>
        <taxon>Bacteroidota</taxon>
        <taxon>Bacteroidia</taxon>
        <taxon>Bacteroidales</taxon>
        <taxon>Bacteroidaceae</taxon>
        <taxon>Phocaeicola</taxon>
    </lineage>
</organism>
<evidence type="ECO:0000313" key="1">
    <source>
        <dbReference type="EMBL" id="EOA54971.1"/>
    </source>
</evidence>
<sequence>MQVNAMRVRRNSAESIRIQPQDIQQRTLHSHIAYPCLRFRRLIGAYVGDGNHLSRSMCMVVVRRRVRVYNHHTVNDMYVSKHSNAYLVRQKQCQQKQRSQYVPSLTQFLG</sequence>
<reference evidence="1 2" key="1">
    <citation type="submission" date="2013-04" db="EMBL/GenBank/DDBJ databases">
        <title>The Genome Sequence of Bacteroides massiliensis DSM 17679.</title>
        <authorList>
            <consortium name="The Broad Institute Genomics Platform"/>
            <person name="Earl A."/>
            <person name="Ward D."/>
            <person name="Feldgarden M."/>
            <person name="Gevers D."/>
            <person name="Martens E."/>
            <person name="Fenner L."/>
            <person name="Roux V."/>
            <person name="Mallet M.N."/>
            <person name="Raoult D."/>
            <person name="Walker B."/>
            <person name="Young S."/>
            <person name="Zeng Q."/>
            <person name="Gargeya S."/>
            <person name="Fitzgerald M."/>
            <person name="Haas B."/>
            <person name="Abouelleil A."/>
            <person name="Allen A.W."/>
            <person name="Alvarado L."/>
            <person name="Arachchi H.M."/>
            <person name="Berlin A.M."/>
            <person name="Chapman S.B."/>
            <person name="Gainer-Dewar J."/>
            <person name="Goldberg J."/>
            <person name="Griggs A."/>
            <person name="Gujja S."/>
            <person name="Hansen M."/>
            <person name="Howarth C."/>
            <person name="Imamovic A."/>
            <person name="Ireland A."/>
            <person name="Larimer J."/>
            <person name="McCowan C."/>
            <person name="Murphy C."/>
            <person name="Pearson M."/>
            <person name="Poon T.W."/>
            <person name="Priest M."/>
            <person name="Roberts A."/>
            <person name="Saif S."/>
            <person name="Shea T."/>
            <person name="Sisk P."/>
            <person name="Sykes S."/>
            <person name="Wortman J."/>
            <person name="Nusbaum C."/>
            <person name="Birren B."/>
        </authorList>
    </citation>
    <scope>NUCLEOTIDE SEQUENCE [LARGE SCALE GENOMIC DNA]</scope>
    <source>
        <strain evidence="2">B84634 / Timone 84634 / DSM 17679 / JCM 13223</strain>
    </source>
</reference>
<name>U6RGX1_9BACT</name>
<keyword evidence="2" id="KW-1185">Reference proteome</keyword>
<protein>
    <submittedName>
        <fullName evidence="1">Uncharacterized protein</fullName>
    </submittedName>
</protein>
<accession>U6RGX1</accession>
<dbReference type="EMBL" id="AQHY01000022">
    <property type="protein sequence ID" value="EOA54971.1"/>
    <property type="molecule type" value="Genomic_DNA"/>
</dbReference>
<dbReference type="AlphaFoldDB" id="U6RGX1"/>
<comment type="caution">
    <text evidence="1">The sequence shown here is derived from an EMBL/GenBank/DDBJ whole genome shotgun (WGS) entry which is preliminary data.</text>
</comment>
<dbReference type="Proteomes" id="UP000017831">
    <property type="component" value="Unassembled WGS sequence"/>
</dbReference>